<dbReference type="EMBL" id="JANBUN010001254">
    <property type="protein sequence ID" value="KAJ2798929.1"/>
    <property type="molecule type" value="Genomic_DNA"/>
</dbReference>
<sequence length="619" mass="66944">MAQPNSPGRTLGGMLPTLASIVSPLAQPADQASAGALEPPKVPYSYGRERARATSGSDAGTTSFDAAASGNSSASRPPAHRRTIYEYHPADTSSAAASYYTAGPQRSTVSWQTQTQAQAQLQAPDSHPPPQPQGLAASRLPPPAASAFSSHGRSQLHRPHQHRMPPPQQQHQQLIAKPTTPLSTGLAMAPMHHGDYNYAKNPHNAPPLRFPHPAHVQYSSPAAAAAGPVSPRRMQPSSAVHAEQSLALPPIMRSPVVARSHDPSEQYSPAPTRKAGSAQYYPVVSLAAGMVGDATAPAKPLAADGRTPAASAMTESPSAGSAALQSHPHHHRQFASLPGGSGGVPRAYGGLASDTMHKVEKNRFQANIRAFVDQHFMSATNLRWDYQQSFKAPHNAEATQQMVEAFRAVNGNAYERVEHGLGVYFSSLKAKHRTTEDKAMLKQQRDRRRARRIKKAAGRRKVFDRAQYPFLPADIDAQLCFVPLAMSPEHTDDDGEVKVGALPWRLEMYANLFHHLDTLRPKRTPRHLHPSLCDSSAPAPDIPRFMIDQAYLAMGHTRRGRSHANDADPDPDPDDDDDDDDDDNDDDDHTDHPGDLEDDVEMDSSSDGYHAPSASAMSL</sequence>
<evidence type="ECO:0000313" key="1">
    <source>
        <dbReference type="EMBL" id="KAJ2798929.1"/>
    </source>
</evidence>
<protein>
    <submittedName>
        <fullName evidence="1">Uncharacterized protein</fullName>
    </submittedName>
</protein>
<organism evidence="1 2">
    <name type="scientific">Coemansia helicoidea</name>
    <dbReference type="NCBI Taxonomy" id="1286919"/>
    <lineage>
        <taxon>Eukaryota</taxon>
        <taxon>Fungi</taxon>
        <taxon>Fungi incertae sedis</taxon>
        <taxon>Zoopagomycota</taxon>
        <taxon>Kickxellomycotina</taxon>
        <taxon>Kickxellomycetes</taxon>
        <taxon>Kickxellales</taxon>
        <taxon>Kickxellaceae</taxon>
        <taxon>Coemansia</taxon>
    </lineage>
</organism>
<accession>A0ACC1L138</accession>
<name>A0ACC1L138_9FUNG</name>
<dbReference type="Proteomes" id="UP001140087">
    <property type="component" value="Unassembled WGS sequence"/>
</dbReference>
<reference evidence="1" key="1">
    <citation type="submission" date="2022-07" db="EMBL/GenBank/DDBJ databases">
        <title>Phylogenomic reconstructions and comparative analyses of Kickxellomycotina fungi.</title>
        <authorList>
            <person name="Reynolds N.K."/>
            <person name="Stajich J.E."/>
            <person name="Barry K."/>
            <person name="Grigoriev I.V."/>
            <person name="Crous P."/>
            <person name="Smith M.E."/>
        </authorList>
    </citation>
    <scope>NUCLEOTIDE SEQUENCE</scope>
    <source>
        <strain evidence="1">BCRC 34780</strain>
    </source>
</reference>
<comment type="caution">
    <text evidence="1">The sequence shown here is derived from an EMBL/GenBank/DDBJ whole genome shotgun (WGS) entry which is preliminary data.</text>
</comment>
<proteinExistence type="predicted"/>
<keyword evidence="2" id="KW-1185">Reference proteome</keyword>
<evidence type="ECO:0000313" key="2">
    <source>
        <dbReference type="Proteomes" id="UP001140087"/>
    </source>
</evidence>
<gene>
    <name evidence="1" type="ORF">H4R21_003731</name>
</gene>